<dbReference type="KEGG" id="dsc:ABOD76_16210"/>
<dbReference type="InterPro" id="IPR052913">
    <property type="entry name" value="Glycopeptide_resist_protein"/>
</dbReference>
<dbReference type="Pfam" id="PF12229">
    <property type="entry name" value="PG_binding_4"/>
    <property type="match status" value="2"/>
</dbReference>
<reference evidence="2" key="1">
    <citation type="submission" date="2024-06" db="EMBL/GenBank/DDBJ databases">
        <title>Draft Genome Sequence of Deinococcus sonorensis Type Strain KR-87, a Biofilm Producing Representative of the Genus Deinococcus.</title>
        <authorList>
            <person name="Boren L.S."/>
            <person name="Grosso R.A."/>
            <person name="Hugenberg-Cox A.N."/>
            <person name="Hill J.T.E."/>
            <person name="Albert C.M."/>
            <person name="Tuohy J.M."/>
        </authorList>
    </citation>
    <scope>NUCLEOTIDE SEQUENCE</scope>
    <source>
        <strain evidence="2">KR-87</strain>
    </source>
</reference>
<protein>
    <submittedName>
        <fullName evidence="2">VanW family protein</fullName>
    </submittedName>
</protein>
<dbReference type="InterPro" id="IPR007391">
    <property type="entry name" value="Vancomycin_resist_VanW"/>
</dbReference>
<name>A0AAU7UAH9_9DEIO</name>
<dbReference type="Pfam" id="PF04294">
    <property type="entry name" value="VanW"/>
    <property type="match status" value="1"/>
</dbReference>
<accession>A0AAU7UAH9</accession>
<dbReference type="PANTHER" id="PTHR35788">
    <property type="entry name" value="EXPORTED PROTEIN-RELATED"/>
    <property type="match status" value="1"/>
</dbReference>
<dbReference type="InterPro" id="IPR022029">
    <property type="entry name" value="YoaR-like_PG-bd"/>
</dbReference>
<feature type="domain" description="YoaR-like putative peptidoglycan binding" evidence="1">
    <location>
        <begin position="84"/>
        <end position="187"/>
    </location>
</feature>
<dbReference type="AlphaFoldDB" id="A0AAU7UAH9"/>
<organism evidence="2">
    <name type="scientific">Deinococcus sonorensis KR-87</name>
    <dbReference type="NCBI Taxonomy" id="694439"/>
    <lineage>
        <taxon>Bacteria</taxon>
        <taxon>Thermotogati</taxon>
        <taxon>Deinococcota</taxon>
        <taxon>Deinococci</taxon>
        <taxon>Deinococcales</taxon>
        <taxon>Deinococcaceae</taxon>
        <taxon>Deinococcus</taxon>
    </lineage>
</organism>
<dbReference type="EMBL" id="CP158299">
    <property type="protein sequence ID" value="XBV84970.1"/>
    <property type="molecule type" value="Genomic_DNA"/>
</dbReference>
<sequence>MPSERTLSTARRHVLPVLGLGLGGAVLCGALALAISSGGGTIAPGLQVNGLDLGGLSREQALAKLQAQPATVPQVQVVAVGNRWTVPASTLGWKTDLEATVDAVLRASGERGVLDRVEAFLGQAKVQPLPLMERVDQAQAVKGLTTLSSSLTRPARNAKIIFDRTRYAVTPDQRGQQVNVAGAAQQFSQQPQLRTLTLTVLPVEPQYSAASLRDVVEQGNALVRPMQITLAGTDRTATLTALQVANLYWVRPAGIELDQDAVKSSLARIANTLDQPAHDARYALQGGKLTRVPEQSGVVLNQAQAARPLTEAVLDPAQRSVTLPVQTSQPTLTVASLPDPHKLTLIATGTSTYYHSSVQRRTNVANAASKIDGTVVAPGGTFSFLNALGSISEDNGFVGGLIISGGRTVDGLGGGVCQVSTTTFRALYQAGLPVVERNQHSYRVGYYEPQVGFEAAVYDPGKDLRLQNDTGGPLLIRTLNNNAKSSLSVQVWGLPQTRKVSVSRAVITGHTPHPRAKYVQNPALPAGVTRQVDWAADGYNLYITRTIKDASGVRTDRTVTNYKPWQAVYEVGVRRSGSSDQ</sequence>
<dbReference type="RefSeq" id="WP_350243007.1">
    <property type="nucleotide sequence ID" value="NZ_CP158299.1"/>
</dbReference>
<feature type="domain" description="YoaR-like putative peptidoglycan binding" evidence="1">
    <location>
        <begin position="254"/>
        <end position="315"/>
    </location>
</feature>
<gene>
    <name evidence="2" type="ORF">ABOD76_16210</name>
</gene>
<evidence type="ECO:0000259" key="1">
    <source>
        <dbReference type="Pfam" id="PF12229"/>
    </source>
</evidence>
<dbReference type="PANTHER" id="PTHR35788:SF1">
    <property type="entry name" value="EXPORTED PROTEIN"/>
    <property type="match status" value="1"/>
</dbReference>
<evidence type="ECO:0000313" key="2">
    <source>
        <dbReference type="EMBL" id="XBV84970.1"/>
    </source>
</evidence>
<proteinExistence type="predicted"/>